<dbReference type="STRING" id="47864.GA0070560_101281"/>
<keyword evidence="2" id="KW-1185">Reference proteome</keyword>
<proteinExistence type="predicted"/>
<dbReference type="Proteomes" id="UP000199408">
    <property type="component" value="Unassembled WGS sequence"/>
</dbReference>
<gene>
    <name evidence="1" type="ORF">GA0070560_101281</name>
</gene>
<reference evidence="2" key="1">
    <citation type="submission" date="2016-06" db="EMBL/GenBank/DDBJ databases">
        <authorList>
            <person name="Varghese N."/>
        </authorList>
    </citation>
    <scope>NUCLEOTIDE SEQUENCE [LARGE SCALE GENOMIC DNA]</scope>
    <source>
        <strain evidence="2">DSM 43171</strain>
    </source>
</reference>
<protein>
    <submittedName>
        <fullName evidence="1">Uncharacterized protein</fullName>
    </submittedName>
</protein>
<dbReference type="RefSeq" id="WP_091290199.1">
    <property type="nucleotide sequence ID" value="NZ_FMDN01000001.1"/>
</dbReference>
<name>A0A1C5GKU9_9ACTN</name>
<dbReference type="EMBL" id="FMDN01000001">
    <property type="protein sequence ID" value="SCG34428.1"/>
    <property type="molecule type" value="Genomic_DNA"/>
</dbReference>
<evidence type="ECO:0000313" key="1">
    <source>
        <dbReference type="EMBL" id="SCG34428.1"/>
    </source>
</evidence>
<evidence type="ECO:0000313" key="2">
    <source>
        <dbReference type="Proteomes" id="UP000199408"/>
    </source>
</evidence>
<sequence length="168" mass="18406">MGIRFPRLRTLVLFVATSMLATLGVTVLATPASAGRIGSCASLRSFTLVFQTGGDDLRGNSEVIPFLRTASGDVELQHVWGGFANNSSNSRTVTFINPNWAVNSCSVTGAKLRMISHPEWYEGTDDWNMDGFSLYGYSSTGSYRYHMSASGAPLKRFTNTDQWWSMLG</sequence>
<dbReference type="OrthoDB" id="3389082at2"/>
<organism evidence="1 2">
    <name type="scientific">Micromonospora halophytica</name>
    <dbReference type="NCBI Taxonomy" id="47864"/>
    <lineage>
        <taxon>Bacteria</taxon>
        <taxon>Bacillati</taxon>
        <taxon>Actinomycetota</taxon>
        <taxon>Actinomycetes</taxon>
        <taxon>Micromonosporales</taxon>
        <taxon>Micromonosporaceae</taxon>
        <taxon>Micromonospora</taxon>
    </lineage>
</organism>
<accession>A0A1C5GKU9</accession>
<dbReference type="AlphaFoldDB" id="A0A1C5GKU9"/>